<feature type="compositionally biased region" description="Low complexity" evidence="1">
    <location>
        <begin position="252"/>
        <end position="266"/>
    </location>
</feature>
<dbReference type="InterPro" id="IPR000719">
    <property type="entry name" value="Prot_kinase_dom"/>
</dbReference>
<dbReference type="SUPFAM" id="SSF56112">
    <property type="entry name" value="Protein kinase-like (PK-like)"/>
    <property type="match status" value="1"/>
</dbReference>
<protein>
    <recommendedName>
        <fullName evidence="2">Protein kinase domain-containing protein</fullName>
    </recommendedName>
</protein>
<dbReference type="PROSITE" id="PS50011">
    <property type="entry name" value="PROTEIN_KINASE_DOM"/>
    <property type="match status" value="1"/>
</dbReference>
<dbReference type="InterPro" id="IPR011009">
    <property type="entry name" value="Kinase-like_dom_sf"/>
</dbReference>
<dbReference type="Gene3D" id="1.10.510.10">
    <property type="entry name" value="Transferase(Phosphotransferase) domain 1"/>
    <property type="match status" value="1"/>
</dbReference>
<organism evidence="3 4">
    <name type="scientific">Anaeromyxobacter oryzae</name>
    <dbReference type="NCBI Taxonomy" id="2918170"/>
    <lineage>
        <taxon>Bacteria</taxon>
        <taxon>Pseudomonadati</taxon>
        <taxon>Myxococcota</taxon>
        <taxon>Myxococcia</taxon>
        <taxon>Myxococcales</taxon>
        <taxon>Cystobacterineae</taxon>
        <taxon>Anaeromyxobacteraceae</taxon>
        <taxon>Anaeromyxobacter</taxon>
    </lineage>
</organism>
<evidence type="ECO:0000313" key="4">
    <source>
        <dbReference type="Proteomes" id="UP001162891"/>
    </source>
</evidence>
<dbReference type="EMBL" id="AP025591">
    <property type="protein sequence ID" value="BDG01015.1"/>
    <property type="molecule type" value="Genomic_DNA"/>
</dbReference>
<dbReference type="Proteomes" id="UP001162891">
    <property type="component" value="Chromosome"/>
</dbReference>
<feature type="compositionally biased region" description="Pro residues" evidence="1">
    <location>
        <begin position="186"/>
        <end position="197"/>
    </location>
</feature>
<sequence>MSSAGPIGQPPARTVADVLRAAPPPVDALALARDVVAAVAALHGRGGVHGGLAPGRIVLGAGGVLLAAPAGRDVLGDDAGDIPFTAPEVLRGRRAGRGADVFAAGALVRALLAGAPRPVADPLEAIRRALHPARGGAGEGLPVGIAGAVRAALEPRRWRRARSVRRLLRALEEEVANATVSAIPSAPEPAPLTPPLSPRAHADPWFMRARGEREEISATSTSTSTPTPTPTATRPARWRSPRATHPARSLLAAPSHPHPLWSSSPAAPRPPRENTKPAPRCLRAPLPAKRAVAVATALAAVVATLALALGGGGDAALAGDVADRLARHDLAGAHALLDGAERAGHRGPLVEKLRGDVAIARGAAGEGLRRYRVALAADPALRSDAKLRENARKLLARADRCDTKRAAAELLGQLRDPAALPALREAKRSSGLLGFLCTGDALDRAIVAIRSTPAG</sequence>
<accession>A0ABM7WNH9</accession>
<keyword evidence="4" id="KW-1185">Reference proteome</keyword>
<evidence type="ECO:0000313" key="3">
    <source>
        <dbReference type="EMBL" id="BDG01015.1"/>
    </source>
</evidence>
<evidence type="ECO:0000256" key="1">
    <source>
        <dbReference type="SAM" id="MobiDB-lite"/>
    </source>
</evidence>
<name>A0ABM7WNH9_9BACT</name>
<dbReference type="RefSeq" id="WP_248357372.1">
    <property type="nucleotide sequence ID" value="NZ_AP025591.1"/>
</dbReference>
<evidence type="ECO:0000259" key="2">
    <source>
        <dbReference type="PROSITE" id="PS50011"/>
    </source>
</evidence>
<feature type="domain" description="Protein kinase" evidence="2">
    <location>
        <begin position="1"/>
        <end position="206"/>
    </location>
</feature>
<proteinExistence type="predicted"/>
<gene>
    <name evidence="3" type="ORF">AMOR_00110</name>
</gene>
<reference evidence="4" key="1">
    <citation type="journal article" date="2022" name="Int. J. Syst. Evol. Microbiol.">
        <title>Anaeromyxobacter oryzae sp. nov., Anaeromyxobacter diazotrophicus sp. nov. and Anaeromyxobacter paludicola sp. nov., isolated from paddy soils.</title>
        <authorList>
            <person name="Itoh H."/>
            <person name="Xu Z."/>
            <person name="Mise K."/>
            <person name="Masuda Y."/>
            <person name="Ushijima N."/>
            <person name="Hayakawa C."/>
            <person name="Shiratori Y."/>
            <person name="Senoo K."/>
        </authorList>
    </citation>
    <scope>NUCLEOTIDE SEQUENCE [LARGE SCALE GENOMIC DNA]</scope>
    <source>
        <strain evidence="4">Red232</strain>
    </source>
</reference>
<feature type="compositionally biased region" description="Low complexity" evidence="1">
    <location>
        <begin position="217"/>
        <end position="235"/>
    </location>
</feature>
<feature type="region of interest" description="Disordered" evidence="1">
    <location>
        <begin position="181"/>
        <end position="280"/>
    </location>
</feature>